<evidence type="ECO:0000256" key="1">
    <source>
        <dbReference type="SAM" id="Phobius"/>
    </source>
</evidence>
<keyword evidence="1" id="KW-0812">Transmembrane</keyword>
<comment type="caution">
    <text evidence="2">The sequence shown here is derived from an EMBL/GenBank/DDBJ whole genome shotgun (WGS) entry which is preliminary data.</text>
</comment>
<feature type="transmembrane region" description="Helical" evidence="1">
    <location>
        <begin position="170"/>
        <end position="193"/>
    </location>
</feature>
<evidence type="ECO:0000313" key="2">
    <source>
        <dbReference type="EMBL" id="KAK3303391.1"/>
    </source>
</evidence>
<organism evidence="2 3">
    <name type="scientific">Chaetomium strumarium</name>
    <dbReference type="NCBI Taxonomy" id="1170767"/>
    <lineage>
        <taxon>Eukaryota</taxon>
        <taxon>Fungi</taxon>
        <taxon>Dikarya</taxon>
        <taxon>Ascomycota</taxon>
        <taxon>Pezizomycotina</taxon>
        <taxon>Sordariomycetes</taxon>
        <taxon>Sordariomycetidae</taxon>
        <taxon>Sordariales</taxon>
        <taxon>Chaetomiaceae</taxon>
        <taxon>Chaetomium</taxon>
    </lineage>
</organism>
<accession>A0AAJ0LZF8</accession>
<gene>
    <name evidence="2" type="ORF">B0T15DRAFT_273222</name>
</gene>
<dbReference type="RefSeq" id="XP_062719171.1">
    <property type="nucleotide sequence ID" value="XM_062863489.1"/>
</dbReference>
<dbReference type="AlphaFoldDB" id="A0AAJ0LZF8"/>
<keyword evidence="1" id="KW-1133">Transmembrane helix</keyword>
<feature type="transmembrane region" description="Helical" evidence="1">
    <location>
        <begin position="256"/>
        <end position="278"/>
    </location>
</feature>
<feature type="transmembrane region" description="Helical" evidence="1">
    <location>
        <begin position="126"/>
        <end position="150"/>
    </location>
</feature>
<proteinExistence type="predicted"/>
<keyword evidence="1" id="KW-0472">Membrane</keyword>
<name>A0AAJ0LZF8_9PEZI</name>
<sequence length="328" mass="36943">MNYAGGRFLTSTCYAFLDARYLFFYSSAERRVAHRTTRYTSESLCTTIYSTSSIPLLHGLNQTMWWIARNPSKLPSCEMATLSGPRDEAAKSSTWTELSLESQGVEIPTPARLCRPKINHMSRHQLLYLLLQGVSAMLIAGVINFIFGYLDYVEPYTGTFPPFIFGSSALFGDLAITTLLTGIATWMCALVLVNWDLCRGRVAPLHYTCELRSSFLRWFMFLDHYNSERGSYLCGCCDRGMARKVMFVLANVGRGVLVAMFTILLTVGPAVGLLVFAGKEYQRRQVFQGRWDGPVFKMVYGGLLAGLTSPLLAYMWMVRTGWITGEWD</sequence>
<reference evidence="2" key="2">
    <citation type="submission" date="2023-06" db="EMBL/GenBank/DDBJ databases">
        <authorList>
            <consortium name="Lawrence Berkeley National Laboratory"/>
            <person name="Mondo S.J."/>
            <person name="Hensen N."/>
            <person name="Bonometti L."/>
            <person name="Westerberg I."/>
            <person name="Brannstrom I.O."/>
            <person name="Guillou S."/>
            <person name="Cros-Aarteil S."/>
            <person name="Calhoun S."/>
            <person name="Haridas S."/>
            <person name="Kuo A."/>
            <person name="Pangilinan J."/>
            <person name="Riley R."/>
            <person name="Labutti K."/>
            <person name="Andreopoulos B."/>
            <person name="Lipzen A."/>
            <person name="Chen C."/>
            <person name="Yanf M."/>
            <person name="Daum C."/>
            <person name="Ng V."/>
            <person name="Clum A."/>
            <person name="Steindorff A."/>
            <person name="Ohm R."/>
            <person name="Martin F."/>
            <person name="Silar P."/>
            <person name="Natvig D."/>
            <person name="Lalanne C."/>
            <person name="Gautier V."/>
            <person name="Ament-Velasquez S.L."/>
            <person name="Kruys A."/>
            <person name="Hutchinson M.I."/>
            <person name="Powell A.J."/>
            <person name="Barry K."/>
            <person name="Miller A.N."/>
            <person name="Grigoriev I.V."/>
            <person name="Debuchy R."/>
            <person name="Gladieux P."/>
            <person name="Thoren M.H."/>
            <person name="Johannesson H."/>
        </authorList>
    </citation>
    <scope>NUCLEOTIDE SEQUENCE</scope>
    <source>
        <strain evidence="2">CBS 333.67</strain>
    </source>
</reference>
<dbReference type="EMBL" id="JAUDZG010000006">
    <property type="protein sequence ID" value="KAK3303391.1"/>
    <property type="molecule type" value="Genomic_DNA"/>
</dbReference>
<dbReference type="PANTHER" id="PTHR28297:SF1">
    <property type="entry name" value="FUNGAL PROTEIN"/>
    <property type="match status" value="1"/>
</dbReference>
<keyword evidence="3" id="KW-1185">Reference proteome</keyword>
<evidence type="ECO:0000313" key="3">
    <source>
        <dbReference type="Proteomes" id="UP001273166"/>
    </source>
</evidence>
<dbReference type="PANTHER" id="PTHR28297">
    <property type="entry name" value="FUNGAL PROTEIN"/>
    <property type="match status" value="1"/>
</dbReference>
<dbReference type="GeneID" id="87882318"/>
<protein>
    <submittedName>
        <fullName evidence="2">Uncharacterized protein</fullName>
    </submittedName>
</protein>
<feature type="transmembrane region" description="Helical" evidence="1">
    <location>
        <begin position="298"/>
        <end position="317"/>
    </location>
</feature>
<dbReference type="Proteomes" id="UP001273166">
    <property type="component" value="Unassembled WGS sequence"/>
</dbReference>
<dbReference type="InterPro" id="IPR018852">
    <property type="entry name" value="DUF2456"/>
</dbReference>
<reference evidence="2" key="1">
    <citation type="journal article" date="2023" name="Mol. Phylogenet. Evol.">
        <title>Genome-scale phylogeny and comparative genomics of the fungal order Sordariales.</title>
        <authorList>
            <person name="Hensen N."/>
            <person name="Bonometti L."/>
            <person name="Westerberg I."/>
            <person name="Brannstrom I.O."/>
            <person name="Guillou S."/>
            <person name="Cros-Aarteil S."/>
            <person name="Calhoun S."/>
            <person name="Haridas S."/>
            <person name="Kuo A."/>
            <person name="Mondo S."/>
            <person name="Pangilinan J."/>
            <person name="Riley R."/>
            <person name="LaButti K."/>
            <person name="Andreopoulos B."/>
            <person name="Lipzen A."/>
            <person name="Chen C."/>
            <person name="Yan M."/>
            <person name="Daum C."/>
            <person name="Ng V."/>
            <person name="Clum A."/>
            <person name="Steindorff A."/>
            <person name="Ohm R.A."/>
            <person name="Martin F."/>
            <person name="Silar P."/>
            <person name="Natvig D.O."/>
            <person name="Lalanne C."/>
            <person name="Gautier V."/>
            <person name="Ament-Velasquez S.L."/>
            <person name="Kruys A."/>
            <person name="Hutchinson M.I."/>
            <person name="Powell A.J."/>
            <person name="Barry K."/>
            <person name="Miller A.N."/>
            <person name="Grigoriev I.V."/>
            <person name="Debuchy R."/>
            <person name="Gladieux P."/>
            <person name="Hiltunen Thoren M."/>
            <person name="Johannesson H."/>
        </authorList>
    </citation>
    <scope>NUCLEOTIDE SEQUENCE</scope>
    <source>
        <strain evidence="2">CBS 333.67</strain>
    </source>
</reference>